<keyword evidence="2" id="KW-0732">Signal</keyword>
<dbReference type="Proteomes" id="UP000248924">
    <property type="component" value="Unassembled WGS sequence"/>
</dbReference>
<dbReference type="OrthoDB" id="3373416at2"/>
<reference evidence="3 4" key="1">
    <citation type="submission" date="2018-01" db="EMBL/GenBank/DDBJ databases">
        <title>Draft genome sequence of Jishengella sp. NA12.</title>
        <authorList>
            <person name="Sahin N."/>
            <person name="Ay H."/>
            <person name="Saygin H."/>
        </authorList>
    </citation>
    <scope>NUCLEOTIDE SEQUENCE [LARGE SCALE GENOMIC DNA]</scope>
    <source>
        <strain evidence="3 4">NA12</strain>
    </source>
</reference>
<proteinExistence type="predicted"/>
<dbReference type="PROSITE" id="PS51257">
    <property type="entry name" value="PROKAR_LIPOPROTEIN"/>
    <property type="match status" value="1"/>
</dbReference>
<accession>A0A2W2F2Z3</accession>
<name>A0A2W2F2Z3_9ACTN</name>
<evidence type="ECO:0000313" key="3">
    <source>
        <dbReference type="EMBL" id="PZG19338.1"/>
    </source>
</evidence>
<protein>
    <recommendedName>
        <fullName evidence="5">Peptidylprolyl isomerase</fullName>
    </recommendedName>
</protein>
<dbReference type="EMBL" id="POTY01000058">
    <property type="protein sequence ID" value="PZG19338.1"/>
    <property type="molecule type" value="Genomic_DNA"/>
</dbReference>
<comment type="caution">
    <text evidence="3">The sequence shown here is derived from an EMBL/GenBank/DDBJ whole genome shotgun (WGS) entry which is preliminary data.</text>
</comment>
<dbReference type="RefSeq" id="WP_111213862.1">
    <property type="nucleotide sequence ID" value="NZ_POTY01000058.1"/>
</dbReference>
<feature type="signal peptide" evidence="2">
    <location>
        <begin position="1"/>
        <end position="21"/>
    </location>
</feature>
<feature type="region of interest" description="Disordered" evidence="1">
    <location>
        <begin position="240"/>
        <end position="267"/>
    </location>
</feature>
<sequence>MRARRLVAAASVAALGVLSLAACGKSSPDVAAYVGDTTYSVSRVDAIYEDAQAKFGEAVRGEAAQAGVTPSPEQLRAGVTRQDVVNLLVSLELGKRVVAEKNLQVPDEIVPEQLQQGLRLPATAEYTKLWGEWADIFQTLGQQLPPPSELSDEAVMAVYRELQEPAGLEPGLPVEEVRQIFGEGGFIRSGVALGVALQEEAERSGTSINPRYQPIAVPSVVSNGQALIFYSLPYLDADGPVSDISTPKPKPTSTEPAGDEVTQPVTG</sequence>
<evidence type="ECO:0000256" key="1">
    <source>
        <dbReference type="SAM" id="MobiDB-lite"/>
    </source>
</evidence>
<dbReference type="AlphaFoldDB" id="A0A2W2F2Z3"/>
<evidence type="ECO:0000313" key="4">
    <source>
        <dbReference type="Proteomes" id="UP000248924"/>
    </source>
</evidence>
<organism evidence="3 4">
    <name type="scientific">Micromonospora craterilacus</name>
    <dbReference type="NCBI Taxonomy" id="1655439"/>
    <lineage>
        <taxon>Bacteria</taxon>
        <taxon>Bacillati</taxon>
        <taxon>Actinomycetota</taxon>
        <taxon>Actinomycetes</taxon>
        <taxon>Micromonosporales</taxon>
        <taxon>Micromonosporaceae</taxon>
        <taxon>Micromonospora</taxon>
    </lineage>
</organism>
<feature type="chain" id="PRO_5038664165" description="Peptidylprolyl isomerase" evidence="2">
    <location>
        <begin position="22"/>
        <end position="267"/>
    </location>
</feature>
<evidence type="ECO:0000256" key="2">
    <source>
        <dbReference type="SAM" id="SignalP"/>
    </source>
</evidence>
<evidence type="ECO:0008006" key="5">
    <source>
        <dbReference type="Google" id="ProtNLM"/>
    </source>
</evidence>
<keyword evidence="4" id="KW-1185">Reference proteome</keyword>
<feature type="compositionally biased region" description="Low complexity" evidence="1">
    <location>
        <begin position="245"/>
        <end position="254"/>
    </location>
</feature>
<gene>
    <name evidence="3" type="ORF">C1I95_11885</name>
</gene>